<feature type="chain" id="PRO_5029605193" evidence="1">
    <location>
        <begin position="27"/>
        <end position="289"/>
    </location>
</feature>
<organism evidence="2 3">
    <name type="scientific">Clytia hemisphaerica</name>
    <dbReference type="NCBI Taxonomy" id="252671"/>
    <lineage>
        <taxon>Eukaryota</taxon>
        <taxon>Metazoa</taxon>
        <taxon>Cnidaria</taxon>
        <taxon>Hydrozoa</taxon>
        <taxon>Hydroidolina</taxon>
        <taxon>Leptothecata</taxon>
        <taxon>Obeliida</taxon>
        <taxon>Clytiidae</taxon>
        <taxon>Clytia</taxon>
    </lineage>
</organism>
<evidence type="ECO:0000313" key="2">
    <source>
        <dbReference type="EnsemblMetazoa" id="CLYHEMP008021.1"/>
    </source>
</evidence>
<accession>A0A7M5V1H3</accession>
<sequence>MYRSIPMAGVSICFLCFIVCMPVSMAFRHTITTCFEVRNVSIIPYVDAPGSALQDSIVQLRYLVKSMLFEPCFIVWAFSPVQNRLIRLSEENYTQFIETQFQAVTQTDENDLLELLLNIRHHNDNNMQTLFFVVHMFGMRSYYNYFRMIQQAQNMYEQKQIDVVVWSLTNLVYETFWNWLPKQNRVVDEMGWSPSFDPHLHRILMDLMSNPQYDWQKRYTRNANVTCRTSKRINLYFWMENANRVPSNKIWNDIFENLSLNATFNRIYVNDGVGLSNYRFIISTHKGYQ</sequence>
<keyword evidence="1" id="KW-0732">Signal</keyword>
<evidence type="ECO:0000313" key="3">
    <source>
        <dbReference type="Proteomes" id="UP000594262"/>
    </source>
</evidence>
<proteinExistence type="predicted"/>
<feature type="signal peptide" evidence="1">
    <location>
        <begin position="1"/>
        <end position="26"/>
    </location>
</feature>
<keyword evidence="3" id="KW-1185">Reference proteome</keyword>
<evidence type="ECO:0000256" key="1">
    <source>
        <dbReference type="SAM" id="SignalP"/>
    </source>
</evidence>
<dbReference type="AlphaFoldDB" id="A0A7M5V1H3"/>
<protein>
    <submittedName>
        <fullName evidence="2">Uncharacterized protein</fullName>
    </submittedName>
</protein>
<dbReference type="Proteomes" id="UP000594262">
    <property type="component" value="Unplaced"/>
</dbReference>
<reference evidence="2" key="1">
    <citation type="submission" date="2021-01" db="UniProtKB">
        <authorList>
            <consortium name="EnsemblMetazoa"/>
        </authorList>
    </citation>
    <scope>IDENTIFICATION</scope>
</reference>
<dbReference type="EnsemblMetazoa" id="CLYHEMT008021.1">
    <property type="protein sequence ID" value="CLYHEMP008021.1"/>
    <property type="gene ID" value="CLYHEMG008021"/>
</dbReference>
<name>A0A7M5V1H3_9CNID</name>